<dbReference type="InterPro" id="IPR003660">
    <property type="entry name" value="HAMP_dom"/>
</dbReference>
<dbReference type="CDD" id="cd12914">
    <property type="entry name" value="PDC1_DGC_like"/>
    <property type="match status" value="1"/>
</dbReference>
<dbReference type="Pfam" id="PF02743">
    <property type="entry name" value="dCache_1"/>
    <property type="match status" value="1"/>
</dbReference>
<dbReference type="SMART" id="SM00283">
    <property type="entry name" value="MA"/>
    <property type="match status" value="1"/>
</dbReference>
<dbReference type="OrthoDB" id="9762005at2"/>
<dbReference type="SUPFAM" id="SSF103190">
    <property type="entry name" value="Sensory domain-like"/>
    <property type="match status" value="1"/>
</dbReference>
<evidence type="ECO:0000256" key="3">
    <source>
        <dbReference type="ARBA" id="ARBA00022500"/>
    </source>
</evidence>
<dbReference type="GO" id="GO:0005886">
    <property type="term" value="C:plasma membrane"/>
    <property type="evidence" value="ECO:0007669"/>
    <property type="project" value="UniProtKB-SubCell"/>
</dbReference>
<evidence type="ECO:0000256" key="6">
    <source>
        <dbReference type="ARBA" id="ARBA00023136"/>
    </source>
</evidence>
<evidence type="ECO:0000256" key="7">
    <source>
        <dbReference type="ARBA" id="ARBA00023224"/>
    </source>
</evidence>
<dbReference type="Pfam" id="PF00672">
    <property type="entry name" value="HAMP"/>
    <property type="match status" value="1"/>
</dbReference>
<keyword evidence="7 9" id="KW-0807">Transducer</keyword>
<dbReference type="Gene3D" id="3.30.450.20">
    <property type="entry name" value="PAS domain"/>
    <property type="match status" value="1"/>
</dbReference>
<keyword evidence="2" id="KW-1003">Cell membrane</keyword>
<dbReference type="SMART" id="SM00304">
    <property type="entry name" value="HAMP"/>
    <property type="match status" value="1"/>
</dbReference>
<dbReference type="CDD" id="cd06225">
    <property type="entry name" value="HAMP"/>
    <property type="match status" value="1"/>
</dbReference>
<proteinExistence type="inferred from homology"/>
<keyword evidence="4 11" id="KW-0812">Transmembrane</keyword>
<keyword evidence="3" id="KW-0145">Chemotaxis</keyword>
<evidence type="ECO:0000256" key="10">
    <source>
        <dbReference type="SAM" id="MobiDB-lite"/>
    </source>
</evidence>
<dbReference type="InterPro" id="IPR004089">
    <property type="entry name" value="MCPsignal_dom"/>
</dbReference>
<dbReference type="GO" id="GO:0006935">
    <property type="term" value="P:chemotaxis"/>
    <property type="evidence" value="ECO:0007669"/>
    <property type="project" value="UniProtKB-KW"/>
</dbReference>
<evidence type="ECO:0000313" key="14">
    <source>
        <dbReference type="EMBL" id="SDJ93120.1"/>
    </source>
</evidence>
<reference evidence="14 15" key="1">
    <citation type="submission" date="2016-10" db="EMBL/GenBank/DDBJ databases">
        <authorList>
            <person name="de Groot N.N."/>
        </authorList>
    </citation>
    <scope>NUCLEOTIDE SEQUENCE [LARGE SCALE GENOMIC DNA]</scope>
    <source>
        <strain evidence="14 15">DSM 18346</strain>
    </source>
</reference>
<dbReference type="CDD" id="cd11386">
    <property type="entry name" value="MCP_signal"/>
    <property type="match status" value="1"/>
</dbReference>
<name>A0A1G8XTL1_9FIRM</name>
<evidence type="ECO:0000256" key="9">
    <source>
        <dbReference type="PROSITE-ProRule" id="PRU00284"/>
    </source>
</evidence>
<dbReference type="InterPro" id="IPR029151">
    <property type="entry name" value="Sensor-like_sf"/>
</dbReference>
<feature type="domain" description="HAMP" evidence="13">
    <location>
        <begin position="331"/>
        <end position="383"/>
    </location>
</feature>
<dbReference type="SUPFAM" id="SSF58104">
    <property type="entry name" value="Methyl-accepting chemotaxis protein (MCP) signaling domain"/>
    <property type="match status" value="1"/>
</dbReference>
<dbReference type="AlphaFoldDB" id="A0A1G8XTL1"/>
<dbReference type="EMBL" id="FNFP01000001">
    <property type="protein sequence ID" value="SDJ93120.1"/>
    <property type="molecule type" value="Genomic_DNA"/>
</dbReference>
<feature type="domain" description="Methyl-accepting transducer" evidence="12">
    <location>
        <begin position="402"/>
        <end position="659"/>
    </location>
</feature>
<dbReference type="PROSITE" id="PS50885">
    <property type="entry name" value="HAMP"/>
    <property type="match status" value="1"/>
</dbReference>
<feature type="region of interest" description="Disordered" evidence="10">
    <location>
        <begin position="1"/>
        <end position="22"/>
    </location>
</feature>
<keyword evidence="6 11" id="KW-0472">Membrane</keyword>
<dbReference type="Proteomes" id="UP000198718">
    <property type="component" value="Unassembled WGS sequence"/>
</dbReference>
<dbReference type="GO" id="GO:0007165">
    <property type="term" value="P:signal transduction"/>
    <property type="evidence" value="ECO:0007669"/>
    <property type="project" value="UniProtKB-KW"/>
</dbReference>
<feature type="transmembrane region" description="Helical" evidence="11">
    <location>
        <begin position="38"/>
        <end position="59"/>
    </location>
</feature>
<organism evidence="14 15">
    <name type="scientific">Natronincola ferrireducens</name>
    <dbReference type="NCBI Taxonomy" id="393762"/>
    <lineage>
        <taxon>Bacteria</taxon>
        <taxon>Bacillati</taxon>
        <taxon>Bacillota</taxon>
        <taxon>Clostridia</taxon>
        <taxon>Peptostreptococcales</taxon>
        <taxon>Natronincolaceae</taxon>
        <taxon>Natronincola</taxon>
    </lineage>
</organism>
<protein>
    <submittedName>
        <fullName evidence="14">Methyl-accepting chemotaxis protein</fullName>
    </submittedName>
</protein>
<evidence type="ECO:0000256" key="5">
    <source>
        <dbReference type="ARBA" id="ARBA00022989"/>
    </source>
</evidence>
<dbReference type="PROSITE" id="PS50111">
    <property type="entry name" value="CHEMOTAXIS_TRANSDUC_2"/>
    <property type="match status" value="1"/>
</dbReference>
<dbReference type="PANTHER" id="PTHR32089:SF114">
    <property type="entry name" value="METHYL-ACCEPTING CHEMOTAXIS PROTEIN MCPB"/>
    <property type="match status" value="1"/>
</dbReference>
<sequence>MKMSIAVKGKKDKKPKKIGEKKIKTAKSSKEMSIKRQLITIVSAILLVAISTITFLNYYNDSKKVIETAEGNNQLIAESVATQIDLYLDSIVDMVRMIGVSHDFHELSEEELYSALSYYTYQYRTLRGLRYVDLSGTVQSSNDGGVGENVSGERWFQEAIGGRVYLSQSITDRATSQPVMMISIPVRMNKVGNINGVLAATINFSNINDIVQKIQIGETGYAYVVDTQGYVVGHGIDPVEYVNERYNILEDGAEEVKKVVQGEKELSHGLNHEGNNVVITSGRVNRNGWTVIIEQNMAEVTAQNRHLLALALGVALIIILLAMIVIYIFANIFTKPILRLSTSAKKIRDGDLTEDVKVTSKNEIGELQGAFQDMVNSIGGILQQLQGTIDEINGFTGGLRENVDLTARAAGEISKTIEHVAAEASQQMHYVEDTTTSVMTLVDNAQEVKNSSNIVVEAAVKASKLAEGGSQNIQEIQNTIETMTNVAMETASMVKSLDDNIKEINKAGQLITDIAEQTNLLALNAAIEAARAGEHGRGFNVVAEEVRKLAEASRGASGEIIDLIHRIQGETQRVVSATEETIEGVEKGREVIRHTSVSFKDIIGETYRVSEFMERLSENITQMFQQVDEVKEKITEVASISQSTAASSQEVLASVEEQEAAVQQITLSADTLSDMVEKLNNILQRFTIDKK</sequence>
<dbReference type="Pfam" id="PF00015">
    <property type="entry name" value="MCPsignal"/>
    <property type="match status" value="1"/>
</dbReference>
<dbReference type="Gene3D" id="6.10.340.10">
    <property type="match status" value="1"/>
</dbReference>
<evidence type="ECO:0000256" key="11">
    <source>
        <dbReference type="SAM" id="Phobius"/>
    </source>
</evidence>
<dbReference type="Gene3D" id="1.10.287.950">
    <property type="entry name" value="Methyl-accepting chemotaxis protein"/>
    <property type="match status" value="1"/>
</dbReference>
<dbReference type="InterPro" id="IPR033479">
    <property type="entry name" value="dCache_1"/>
</dbReference>
<dbReference type="STRING" id="393762.SAMN05660472_00305"/>
<dbReference type="CDD" id="cd12912">
    <property type="entry name" value="PDC2_MCP_like"/>
    <property type="match status" value="1"/>
</dbReference>
<dbReference type="PANTHER" id="PTHR32089">
    <property type="entry name" value="METHYL-ACCEPTING CHEMOTAXIS PROTEIN MCPB"/>
    <property type="match status" value="1"/>
</dbReference>
<keyword evidence="15" id="KW-1185">Reference proteome</keyword>
<comment type="subcellular location">
    <subcellularLocation>
        <location evidence="1">Cell membrane</location>
        <topology evidence="1">Multi-pass membrane protein</topology>
    </subcellularLocation>
</comment>
<evidence type="ECO:0000259" key="12">
    <source>
        <dbReference type="PROSITE" id="PS50111"/>
    </source>
</evidence>
<accession>A0A1G8XTL1</accession>
<evidence type="ECO:0000256" key="8">
    <source>
        <dbReference type="ARBA" id="ARBA00029447"/>
    </source>
</evidence>
<comment type="similarity">
    <text evidence="8">Belongs to the methyl-accepting chemotaxis (MCP) protein family.</text>
</comment>
<keyword evidence="5 11" id="KW-1133">Transmembrane helix</keyword>
<gene>
    <name evidence="14" type="ORF">SAMN05660472_00305</name>
</gene>
<evidence type="ECO:0000256" key="2">
    <source>
        <dbReference type="ARBA" id="ARBA00022475"/>
    </source>
</evidence>
<evidence type="ECO:0000313" key="15">
    <source>
        <dbReference type="Proteomes" id="UP000198718"/>
    </source>
</evidence>
<evidence type="ECO:0000256" key="4">
    <source>
        <dbReference type="ARBA" id="ARBA00022692"/>
    </source>
</evidence>
<evidence type="ECO:0000259" key="13">
    <source>
        <dbReference type="PROSITE" id="PS50885"/>
    </source>
</evidence>
<feature type="transmembrane region" description="Helical" evidence="11">
    <location>
        <begin position="307"/>
        <end position="330"/>
    </location>
</feature>
<evidence type="ECO:0000256" key="1">
    <source>
        <dbReference type="ARBA" id="ARBA00004651"/>
    </source>
</evidence>